<gene>
    <name evidence="5" type="ORF">ACHAWU_007063</name>
</gene>
<dbReference type="InterPro" id="IPR000717">
    <property type="entry name" value="PCI_dom"/>
</dbReference>
<evidence type="ECO:0000256" key="2">
    <source>
        <dbReference type="ARBA" id="ARBA00022790"/>
    </source>
</evidence>
<dbReference type="GO" id="GO:0008180">
    <property type="term" value="C:COP9 signalosome"/>
    <property type="evidence" value="ECO:0007669"/>
    <property type="project" value="UniProtKB-KW"/>
</dbReference>
<dbReference type="PANTHER" id="PTHR15350:SF5">
    <property type="entry name" value="COP9 SIGNALOSOME COMPLEX SUBUNIT 7"/>
    <property type="match status" value="1"/>
</dbReference>
<dbReference type="InterPro" id="IPR045237">
    <property type="entry name" value="COPS7/eIF3m"/>
</dbReference>
<evidence type="ECO:0000256" key="1">
    <source>
        <dbReference type="ARBA" id="ARBA00008482"/>
    </source>
</evidence>
<reference evidence="5 6" key="1">
    <citation type="submission" date="2024-10" db="EMBL/GenBank/DDBJ databases">
        <title>Updated reference genomes for cyclostephanoid diatoms.</title>
        <authorList>
            <person name="Roberts W.R."/>
            <person name="Alverson A.J."/>
        </authorList>
    </citation>
    <scope>NUCLEOTIDE SEQUENCE [LARGE SCALE GENOMIC DNA]</scope>
    <source>
        <strain evidence="5 6">AJA232-27</strain>
    </source>
</reference>
<evidence type="ECO:0000259" key="4">
    <source>
        <dbReference type="Pfam" id="PF01399"/>
    </source>
</evidence>
<protein>
    <recommendedName>
        <fullName evidence="4">PCI domain-containing protein</fullName>
    </recommendedName>
</protein>
<dbReference type="Pfam" id="PF01399">
    <property type="entry name" value="PCI"/>
    <property type="match status" value="1"/>
</dbReference>
<dbReference type="AlphaFoldDB" id="A0ABD3N1K7"/>
<name>A0ABD3N1K7_9STRA</name>
<dbReference type="PANTHER" id="PTHR15350">
    <property type="entry name" value="COP9 SIGNALOSOME COMPLEX SUBUNIT 7/DENDRITIC CELL PROTEIN GA17"/>
    <property type="match status" value="1"/>
</dbReference>
<accession>A0ABD3N1K7</accession>
<keyword evidence="6" id="KW-1185">Reference proteome</keyword>
<dbReference type="EMBL" id="JALLBG020000049">
    <property type="protein sequence ID" value="KAL3769857.1"/>
    <property type="molecule type" value="Genomic_DNA"/>
</dbReference>
<feature type="compositionally biased region" description="Low complexity" evidence="3">
    <location>
        <begin position="413"/>
        <end position="429"/>
    </location>
</feature>
<evidence type="ECO:0000313" key="5">
    <source>
        <dbReference type="EMBL" id="KAL3769857.1"/>
    </source>
</evidence>
<proteinExistence type="inferred from homology"/>
<comment type="caution">
    <text evidence="5">The sequence shown here is derived from an EMBL/GenBank/DDBJ whole genome shotgun (WGS) entry which is preliminary data.</text>
</comment>
<evidence type="ECO:0000313" key="6">
    <source>
        <dbReference type="Proteomes" id="UP001530293"/>
    </source>
</evidence>
<dbReference type="Proteomes" id="UP001530293">
    <property type="component" value="Unassembled WGS sequence"/>
</dbReference>
<feature type="domain" description="PCI" evidence="4">
    <location>
        <begin position="212"/>
        <end position="281"/>
    </location>
</feature>
<feature type="region of interest" description="Disordered" evidence="3">
    <location>
        <begin position="404"/>
        <end position="452"/>
    </location>
</feature>
<evidence type="ECO:0000256" key="3">
    <source>
        <dbReference type="SAM" id="MobiDB-lite"/>
    </source>
</evidence>
<organism evidence="5 6">
    <name type="scientific">Discostella pseudostelligera</name>
    <dbReference type="NCBI Taxonomy" id="259834"/>
    <lineage>
        <taxon>Eukaryota</taxon>
        <taxon>Sar</taxon>
        <taxon>Stramenopiles</taxon>
        <taxon>Ochrophyta</taxon>
        <taxon>Bacillariophyta</taxon>
        <taxon>Coscinodiscophyceae</taxon>
        <taxon>Thalassiosirophycidae</taxon>
        <taxon>Stephanodiscales</taxon>
        <taxon>Stephanodiscaceae</taxon>
        <taxon>Discostella</taxon>
    </lineage>
</organism>
<sequence length="479" mass="51630">MTTLSAPSSSSLSISTLESIIQRMLSHPQMFNGFIDIIKLPSVRSTLSPTLSNNYDSSGGSEDPQKRRRQEALIRTLELFAYGTVGEYYDLMAATTTHECESSSKVVWTLNEVMLEKLRMLTVVSVVTNASRIGNEGNGALGGGKKGGAERYDEKCPAGDVEMKMADAVLSERNHIAQYSMKQSMVGARKGKYSRHGDRKKSSKVDNGGLLSIPYSLLASELRMPYHQTGSANDNTVTDDYDDRKQETKHIRQLEDLLIKCIYSNIISAKLDQLTQCLIVQPHVMLDSANGGGDFVGWETFFAGASSSDDGEGVGMSGGGGGGGGAGGVGCVYGSVLSRDLHTITPESTTAEITRMSSTLQQFLLRSNALLSTLERLSDTAIVEHRKDDERRWDEVRKVVDDAPSRMNRDMGSPSMQSAFPSSSMAAAAGGDQRSMRVGWGRGGASDGSSSGNLMEVVDMMGARRQVKRSKGGHSMVGV</sequence>
<keyword evidence="2" id="KW-0736">Signalosome</keyword>
<comment type="similarity">
    <text evidence="1">Belongs to the CSN7/EIF3M family. CSN7 subfamily.</text>
</comment>